<evidence type="ECO:0000313" key="2">
    <source>
        <dbReference type="Proteomes" id="UP000178859"/>
    </source>
</evidence>
<organism evidence="1 2">
    <name type="scientific">Candidatus Daviesbacteria bacterium RIFCSPLOWO2_02_FULL_36_7</name>
    <dbReference type="NCBI Taxonomy" id="1797792"/>
    <lineage>
        <taxon>Bacteria</taxon>
        <taxon>Candidatus Daviesiibacteriota</taxon>
    </lineage>
</organism>
<reference evidence="1 2" key="1">
    <citation type="journal article" date="2016" name="Nat. Commun.">
        <title>Thousands of microbial genomes shed light on interconnected biogeochemical processes in an aquifer system.</title>
        <authorList>
            <person name="Anantharaman K."/>
            <person name="Brown C.T."/>
            <person name="Hug L.A."/>
            <person name="Sharon I."/>
            <person name="Castelle C.J."/>
            <person name="Probst A.J."/>
            <person name="Thomas B.C."/>
            <person name="Singh A."/>
            <person name="Wilkins M.J."/>
            <person name="Karaoz U."/>
            <person name="Brodie E.L."/>
            <person name="Williams K.H."/>
            <person name="Hubbard S.S."/>
            <person name="Banfield J.F."/>
        </authorList>
    </citation>
    <scope>NUCLEOTIDE SEQUENCE [LARGE SCALE GENOMIC DNA]</scope>
</reference>
<evidence type="ECO:0000313" key="1">
    <source>
        <dbReference type="EMBL" id="OGE64836.1"/>
    </source>
</evidence>
<accession>A0A1F5MHH9</accession>
<protein>
    <recommendedName>
        <fullName evidence="3">F-type ATPase subunit delta</fullName>
    </recommendedName>
</protein>
<sequence>MNDILSIILKDTYSLSQLKHRLRILKSSLLKAFFGGENLTFSPTQLSWLKSLPTEFYQKFNKDNVYQIFTEIEKEISKLKTLTIYLTFEPDELTLTQLGAYVRTNFGPNFLLDIKLKPDLIAGPALVWKGIYKDYSLKAKLEARKAEILQEFKKFLR</sequence>
<comment type="caution">
    <text evidence="1">The sequence shown here is derived from an EMBL/GenBank/DDBJ whole genome shotgun (WGS) entry which is preliminary data.</text>
</comment>
<gene>
    <name evidence="1" type="ORF">A3I48_04475</name>
</gene>
<name>A0A1F5MHH9_9BACT</name>
<dbReference type="Proteomes" id="UP000178859">
    <property type="component" value="Unassembled WGS sequence"/>
</dbReference>
<dbReference type="EMBL" id="MFDT01000032">
    <property type="protein sequence ID" value="OGE64836.1"/>
    <property type="molecule type" value="Genomic_DNA"/>
</dbReference>
<dbReference type="AlphaFoldDB" id="A0A1F5MHH9"/>
<evidence type="ECO:0008006" key="3">
    <source>
        <dbReference type="Google" id="ProtNLM"/>
    </source>
</evidence>
<proteinExistence type="predicted"/>